<organism evidence="2 3">
    <name type="scientific">Rhamnella rubrinervis</name>
    <dbReference type="NCBI Taxonomy" id="2594499"/>
    <lineage>
        <taxon>Eukaryota</taxon>
        <taxon>Viridiplantae</taxon>
        <taxon>Streptophyta</taxon>
        <taxon>Embryophyta</taxon>
        <taxon>Tracheophyta</taxon>
        <taxon>Spermatophyta</taxon>
        <taxon>Magnoliopsida</taxon>
        <taxon>eudicotyledons</taxon>
        <taxon>Gunneridae</taxon>
        <taxon>Pentapetalae</taxon>
        <taxon>rosids</taxon>
        <taxon>fabids</taxon>
        <taxon>Rosales</taxon>
        <taxon>Rhamnaceae</taxon>
        <taxon>rhamnoid group</taxon>
        <taxon>Rhamneae</taxon>
        <taxon>Rhamnella</taxon>
    </lineage>
</organism>
<feature type="compositionally biased region" description="Polar residues" evidence="1">
    <location>
        <begin position="1"/>
        <end position="17"/>
    </location>
</feature>
<accession>A0A8K0MGG7</accession>
<feature type="region of interest" description="Disordered" evidence="1">
    <location>
        <begin position="1"/>
        <end position="35"/>
    </location>
</feature>
<dbReference type="PANTHER" id="PTHR36747">
    <property type="entry name" value="HYDROXYPROLINE-RICH GLYCOPROTEIN FAMILY PROTEIN"/>
    <property type="match status" value="1"/>
</dbReference>
<dbReference type="AlphaFoldDB" id="A0A8K0MGG7"/>
<evidence type="ECO:0000313" key="3">
    <source>
        <dbReference type="Proteomes" id="UP000796880"/>
    </source>
</evidence>
<dbReference type="PANTHER" id="PTHR36747:SF1">
    <property type="entry name" value="HYDROXYPROLINE-RICH GLYCOPROTEIN FAMILY PROTEIN"/>
    <property type="match status" value="1"/>
</dbReference>
<protein>
    <submittedName>
        <fullName evidence="2">Uncharacterized protein</fullName>
    </submittedName>
</protein>
<name>A0A8K0MGG7_9ROSA</name>
<sequence length="110" mass="12238">MENMLETPSKSPIQSDKSISDCKTPPPIQQADENSQICLNSGNDLRKTVTPDRLKVPKAFKYPERYTSPTDLMVSPVTKGLQARSRKGGALLPPSKNQLKVYFIASFKQN</sequence>
<reference evidence="2" key="1">
    <citation type="submission" date="2020-03" db="EMBL/GenBank/DDBJ databases">
        <title>A high-quality chromosome-level genome assembly of a woody plant with both climbing and erect habits, Rhamnella rubrinervis.</title>
        <authorList>
            <person name="Lu Z."/>
            <person name="Yang Y."/>
            <person name="Zhu X."/>
            <person name="Sun Y."/>
        </authorList>
    </citation>
    <scope>NUCLEOTIDE SEQUENCE</scope>
    <source>
        <strain evidence="2">BYM</strain>
        <tissue evidence="2">Leaf</tissue>
    </source>
</reference>
<proteinExistence type="predicted"/>
<gene>
    <name evidence="2" type="ORF">FNV43_RR14553</name>
</gene>
<dbReference type="OrthoDB" id="1903715at2759"/>
<evidence type="ECO:0000313" key="2">
    <source>
        <dbReference type="EMBL" id="KAF3444860.1"/>
    </source>
</evidence>
<evidence type="ECO:0000256" key="1">
    <source>
        <dbReference type="SAM" id="MobiDB-lite"/>
    </source>
</evidence>
<comment type="caution">
    <text evidence="2">The sequence shown here is derived from an EMBL/GenBank/DDBJ whole genome shotgun (WGS) entry which is preliminary data.</text>
</comment>
<keyword evidence="3" id="KW-1185">Reference proteome</keyword>
<dbReference type="EMBL" id="VOIH02000006">
    <property type="protein sequence ID" value="KAF3444860.1"/>
    <property type="molecule type" value="Genomic_DNA"/>
</dbReference>
<dbReference type="Proteomes" id="UP000796880">
    <property type="component" value="Unassembled WGS sequence"/>
</dbReference>